<feature type="transmembrane region" description="Helical" evidence="9">
    <location>
        <begin position="30"/>
        <end position="50"/>
    </location>
</feature>
<dbReference type="PANTHER" id="PTHR32507:SF0">
    <property type="entry name" value="NA(+)_H(+) ANTIPORTER 2-RELATED"/>
    <property type="match status" value="1"/>
</dbReference>
<keyword evidence="7" id="KW-0406">Ion transport</keyword>
<evidence type="ECO:0000256" key="6">
    <source>
        <dbReference type="ARBA" id="ARBA00022989"/>
    </source>
</evidence>
<feature type="transmembrane region" description="Helical" evidence="9">
    <location>
        <begin position="354"/>
        <end position="377"/>
    </location>
</feature>
<evidence type="ECO:0000256" key="3">
    <source>
        <dbReference type="ARBA" id="ARBA00022449"/>
    </source>
</evidence>
<dbReference type="SUPFAM" id="SSF51735">
    <property type="entry name" value="NAD(P)-binding Rossmann-fold domains"/>
    <property type="match status" value="1"/>
</dbReference>
<gene>
    <name evidence="12" type="ORF">SAMN05216361_3306</name>
</gene>
<dbReference type="OrthoDB" id="570124at2"/>
<keyword evidence="5 9" id="KW-0812">Transmembrane</keyword>
<evidence type="ECO:0000256" key="5">
    <source>
        <dbReference type="ARBA" id="ARBA00022692"/>
    </source>
</evidence>
<feature type="transmembrane region" description="Helical" evidence="9">
    <location>
        <begin position="6"/>
        <end position="23"/>
    </location>
</feature>
<evidence type="ECO:0000313" key="13">
    <source>
        <dbReference type="Proteomes" id="UP000184520"/>
    </source>
</evidence>
<dbReference type="EMBL" id="FQWD01000005">
    <property type="protein sequence ID" value="SHG91264.1"/>
    <property type="molecule type" value="Genomic_DNA"/>
</dbReference>
<evidence type="ECO:0000256" key="9">
    <source>
        <dbReference type="SAM" id="Phobius"/>
    </source>
</evidence>
<evidence type="ECO:0000256" key="2">
    <source>
        <dbReference type="ARBA" id="ARBA00022448"/>
    </source>
</evidence>
<accession>A0A1M5NNW2</accession>
<dbReference type="GO" id="GO:1902600">
    <property type="term" value="P:proton transmembrane transport"/>
    <property type="evidence" value="ECO:0007669"/>
    <property type="project" value="InterPro"/>
</dbReference>
<protein>
    <submittedName>
        <fullName evidence="12">NhaP-type Na+/H+ or K+/H+ antiporter</fullName>
    </submittedName>
</protein>
<keyword evidence="3" id="KW-0050">Antiport</keyword>
<feature type="transmembrane region" description="Helical" evidence="9">
    <location>
        <begin position="149"/>
        <end position="172"/>
    </location>
</feature>
<dbReference type="Proteomes" id="UP000184520">
    <property type="component" value="Unassembled WGS sequence"/>
</dbReference>
<feature type="domain" description="RCK N-terminal" evidence="11">
    <location>
        <begin position="400"/>
        <end position="497"/>
    </location>
</feature>
<organism evidence="12 13">
    <name type="scientific">Marisediminitalea aggregata</name>
    <dbReference type="NCBI Taxonomy" id="634436"/>
    <lineage>
        <taxon>Bacteria</taxon>
        <taxon>Pseudomonadati</taxon>
        <taxon>Pseudomonadota</taxon>
        <taxon>Gammaproteobacteria</taxon>
        <taxon>Alteromonadales</taxon>
        <taxon>Alteromonadaceae</taxon>
        <taxon>Marisediminitalea</taxon>
    </lineage>
</organism>
<evidence type="ECO:0000256" key="1">
    <source>
        <dbReference type="ARBA" id="ARBA00004651"/>
    </source>
</evidence>
<keyword evidence="6 9" id="KW-1133">Transmembrane helix</keyword>
<dbReference type="InterPro" id="IPR006153">
    <property type="entry name" value="Cation/H_exchanger_TM"/>
</dbReference>
<keyword evidence="8 9" id="KW-0472">Membrane</keyword>
<evidence type="ECO:0000256" key="8">
    <source>
        <dbReference type="ARBA" id="ARBA00023136"/>
    </source>
</evidence>
<feature type="transmembrane region" description="Helical" evidence="9">
    <location>
        <begin position="184"/>
        <end position="204"/>
    </location>
</feature>
<dbReference type="Gene3D" id="1.20.1530.20">
    <property type="match status" value="1"/>
</dbReference>
<keyword evidence="2" id="KW-0813">Transport</keyword>
<reference evidence="13" key="1">
    <citation type="submission" date="2016-11" db="EMBL/GenBank/DDBJ databases">
        <authorList>
            <person name="Varghese N."/>
            <person name="Submissions S."/>
        </authorList>
    </citation>
    <scope>NUCLEOTIDE SEQUENCE [LARGE SCALE GENOMIC DNA]</scope>
    <source>
        <strain evidence="13">CGMCC 1.8995</strain>
    </source>
</reference>
<evidence type="ECO:0000259" key="10">
    <source>
        <dbReference type="Pfam" id="PF00999"/>
    </source>
</evidence>
<feature type="transmembrane region" description="Helical" evidence="9">
    <location>
        <begin position="328"/>
        <end position="348"/>
    </location>
</feature>
<keyword evidence="4" id="KW-1003">Cell membrane</keyword>
<dbReference type="GO" id="GO:0015297">
    <property type="term" value="F:antiporter activity"/>
    <property type="evidence" value="ECO:0007669"/>
    <property type="project" value="UniProtKB-KW"/>
</dbReference>
<feature type="transmembrane region" description="Helical" evidence="9">
    <location>
        <begin position="216"/>
        <end position="236"/>
    </location>
</feature>
<feature type="domain" description="Cation/H+ exchanger transmembrane" evidence="10">
    <location>
        <begin position="17"/>
        <end position="386"/>
    </location>
</feature>
<dbReference type="InterPro" id="IPR036291">
    <property type="entry name" value="NAD(P)-bd_dom_sf"/>
</dbReference>
<dbReference type="STRING" id="634436.SAMN05216361_3306"/>
<feature type="transmembrane region" description="Helical" evidence="9">
    <location>
        <begin position="294"/>
        <end position="316"/>
    </location>
</feature>
<dbReference type="Pfam" id="PF00999">
    <property type="entry name" value="Na_H_Exchanger"/>
    <property type="match status" value="1"/>
</dbReference>
<evidence type="ECO:0000313" key="12">
    <source>
        <dbReference type="EMBL" id="SHG91264.1"/>
    </source>
</evidence>
<comment type="subcellular location">
    <subcellularLocation>
        <location evidence="1">Cell membrane</location>
        <topology evidence="1">Multi-pass membrane protein</topology>
    </subcellularLocation>
</comment>
<dbReference type="InterPro" id="IPR003148">
    <property type="entry name" value="RCK_N"/>
</dbReference>
<evidence type="ECO:0000259" key="11">
    <source>
        <dbReference type="Pfam" id="PF02254"/>
    </source>
</evidence>
<name>A0A1M5NNW2_9ALTE</name>
<sequence length="611" mass="66231">MSDPTLALVTVGLLSIGCQYLAYRIRLPAILPLLVIGILVGPVFGVLNADQLFGDLLFPVVSLSVAIILFEGALTLKYQDIAGHGKMVRNLCSVGVLVTWVIATVVAHYALEVTWQLSFLFGAIVTVTGPTVIVPMLRTVRPQTNLGNILRWEGIVIDPIGALLAVIVYEYIISSQGAMSHTLYAFSKTIGIGLLSGLTVGYFLGVTLRNHWVPHYLRNTAVLTIILGAFAGSNFFAHESGLLTVTIAGIMLANMRDVDVDDILEFKETLSVLLISGLFILLATRLDLGAVAEVGWAAAIVLISIIFVARPLSVFISSFGTGLNWRELALLSWVAPRGIVAAAVSALFSLKLEALGYAGVEVIVPLVFLVIITTVVLQGLTAKPVARLLGVRAPVPNGFLLFGASQFSRLLAKELIKHKVSVRVADTNWDAIREARMQDIPVYFGNPMSEHAALHLDLNSIGTVLILSPYKQLNPMIAYHFEYSMGKDKVWGLTTNQASTRPSHQVSEDYAKKLSLFGEGVTYGYLASTVSRGGRIKTTSITPEFTYQDYLRTYADKATPLIAIDENKRLHVMLSSDEMIPKAGWKLISLVEAEALPKEEVAVAAAASEEK</sequence>
<dbReference type="RefSeq" id="WP_073324260.1">
    <property type="nucleotide sequence ID" value="NZ_FQWD01000005.1"/>
</dbReference>
<dbReference type="Pfam" id="PF02254">
    <property type="entry name" value="TrkA_N"/>
    <property type="match status" value="1"/>
</dbReference>
<dbReference type="PANTHER" id="PTHR32507">
    <property type="entry name" value="NA(+)/H(+) ANTIPORTER 1"/>
    <property type="match status" value="1"/>
</dbReference>
<dbReference type="InterPro" id="IPR038770">
    <property type="entry name" value="Na+/solute_symporter_sf"/>
</dbReference>
<dbReference type="GO" id="GO:0006813">
    <property type="term" value="P:potassium ion transport"/>
    <property type="evidence" value="ECO:0007669"/>
    <property type="project" value="InterPro"/>
</dbReference>
<dbReference type="AlphaFoldDB" id="A0A1M5NNW2"/>
<dbReference type="GO" id="GO:0005886">
    <property type="term" value="C:plasma membrane"/>
    <property type="evidence" value="ECO:0007669"/>
    <property type="project" value="UniProtKB-SubCell"/>
</dbReference>
<feature type="transmembrane region" description="Helical" evidence="9">
    <location>
        <begin position="56"/>
        <end position="76"/>
    </location>
</feature>
<dbReference type="Gene3D" id="3.40.50.720">
    <property type="entry name" value="NAD(P)-binding Rossmann-like Domain"/>
    <property type="match status" value="1"/>
</dbReference>
<evidence type="ECO:0000256" key="7">
    <source>
        <dbReference type="ARBA" id="ARBA00023065"/>
    </source>
</evidence>
<keyword evidence="13" id="KW-1185">Reference proteome</keyword>
<evidence type="ECO:0000256" key="4">
    <source>
        <dbReference type="ARBA" id="ARBA00022475"/>
    </source>
</evidence>
<feature type="transmembrane region" description="Helical" evidence="9">
    <location>
        <begin position="88"/>
        <end position="111"/>
    </location>
</feature>
<proteinExistence type="predicted"/>
<feature type="transmembrane region" description="Helical" evidence="9">
    <location>
        <begin position="117"/>
        <end position="137"/>
    </location>
</feature>